<dbReference type="InterPro" id="IPR000524">
    <property type="entry name" value="Tscrpt_reg_HTH_GntR"/>
</dbReference>
<dbReference type="PANTHER" id="PTHR43537">
    <property type="entry name" value="TRANSCRIPTIONAL REGULATOR, GNTR FAMILY"/>
    <property type="match status" value="1"/>
</dbReference>
<evidence type="ECO:0000256" key="3">
    <source>
        <dbReference type="ARBA" id="ARBA00023163"/>
    </source>
</evidence>
<dbReference type="Proteomes" id="UP000239047">
    <property type="component" value="Unassembled WGS sequence"/>
</dbReference>
<sequence>MAFKQVQAKKISEVICEQLEQMIREGEIKPGEKLDSVEKLAREFNVSRSAVREAQSALRAMGLITIKQGEGTFVNKYDFSTMVSPVSPENIITKKEILELFQLRKIIEVGAASLAAEHRTEQQLAEMKKSLFEMKQTEGDQDLGEKADMKFHLCIAEAAGNSLIIDMMQRISNTLSKTMYESRRISLFTTKQTFTRLQTQHEAIYEAIKAMNSKEANRTMLEHLVNVEGTLIDYHEQR</sequence>
<dbReference type="InterPro" id="IPR036390">
    <property type="entry name" value="WH_DNA-bd_sf"/>
</dbReference>
<dbReference type="EMBL" id="PREZ01000007">
    <property type="protein sequence ID" value="PPA69047.1"/>
    <property type="molecule type" value="Genomic_DNA"/>
</dbReference>
<feature type="domain" description="HTH gntR-type" evidence="4">
    <location>
        <begin position="9"/>
        <end position="77"/>
    </location>
</feature>
<dbReference type="Gene3D" id="1.10.10.10">
    <property type="entry name" value="Winged helix-like DNA-binding domain superfamily/Winged helix DNA-binding domain"/>
    <property type="match status" value="1"/>
</dbReference>
<evidence type="ECO:0000256" key="1">
    <source>
        <dbReference type="ARBA" id="ARBA00023015"/>
    </source>
</evidence>
<dbReference type="RefSeq" id="WP_104059266.1">
    <property type="nucleotide sequence ID" value="NZ_PREZ01000007.1"/>
</dbReference>
<dbReference type="SUPFAM" id="SSF48008">
    <property type="entry name" value="GntR ligand-binding domain-like"/>
    <property type="match status" value="1"/>
</dbReference>
<comment type="caution">
    <text evidence="5">The sequence shown here is derived from an EMBL/GenBank/DDBJ whole genome shotgun (WGS) entry which is preliminary data.</text>
</comment>
<dbReference type="InterPro" id="IPR036388">
    <property type="entry name" value="WH-like_DNA-bd_sf"/>
</dbReference>
<dbReference type="SMART" id="SM00895">
    <property type="entry name" value="FCD"/>
    <property type="match status" value="1"/>
</dbReference>
<gene>
    <name evidence="5" type="ORF">C4B60_17170</name>
</gene>
<dbReference type="Pfam" id="PF00392">
    <property type="entry name" value="GntR"/>
    <property type="match status" value="1"/>
</dbReference>
<dbReference type="PRINTS" id="PR00035">
    <property type="entry name" value="HTHGNTR"/>
</dbReference>
<keyword evidence="6" id="KW-1185">Reference proteome</keyword>
<dbReference type="SMART" id="SM00345">
    <property type="entry name" value="HTH_GNTR"/>
    <property type="match status" value="1"/>
</dbReference>
<dbReference type="InterPro" id="IPR008920">
    <property type="entry name" value="TF_FadR/GntR_C"/>
</dbReference>
<dbReference type="CDD" id="cd07377">
    <property type="entry name" value="WHTH_GntR"/>
    <property type="match status" value="1"/>
</dbReference>
<keyword evidence="1" id="KW-0805">Transcription regulation</keyword>
<evidence type="ECO:0000256" key="2">
    <source>
        <dbReference type="ARBA" id="ARBA00023125"/>
    </source>
</evidence>
<dbReference type="GO" id="GO:0003677">
    <property type="term" value="F:DNA binding"/>
    <property type="evidence" value="ECO:0007669"/>
    <property type="project" value="UniProtKB-KW"/>
</dbReference>
<evidence type="ECO:0000313" key="6">
    <source>
        <dbReference type="Proteomes" id="UP000239047"/>
    </source>
</evidence>
<dbReference type="InterPro" id="IPR011711">
    <property type="entry name" value="GntR_C"/>
</dbReference>
<keyword evidence="3" id="KW-0804">Transcription</keyword>
<dbReference type="SUPFAM" id="SSF46785">
    <property type="entry name" value="Winged helix' DNA-binding domain"/>
    <property type="match status" value="1"/>
</dbReference>
<name>A0A2S5G7S5_9BACL</name>
<protein>
    <submittedName>
        <fullName evidence="5">GntR family transcriptional regulator</fullName>
    </submittedName>
</protein>
<dbReference type="GO" id="GO:0003700">
    <property type="term" value="F:DNA-binding transcription factor activity"/>
    <property type="evidence" value="ECO:0007669"/>
    <property type="project" value="InterPro"/>
</dbReference>
<dbReference type="Pfam" id="PF07729">
    <property type="entry name" value="FCD"/>
    <property type="match status" value="1"/>
</dbReference>
<evidence type="ECO:0000259" key="4">
    <source>
        <dbReference type="PROSITE" id="PS50949"/>
    </source>
</evidence>
<reference evidence="5 6" key="1">
    <citation type="submission" date="2018-02" db="EMBL/GenBank/DDBJ databases">
        <title>Jeotgalibacillus proteolyticum sp. nov. a protease producing bacterium isolated from ocean sediments of Laizhou Bay.</title>
        <authorList>
            <person name="Li Y."/>
        </authorList>
    </citation>
    <scope>NUCLEOTIDE SEQUENCE [LARGE SCALE GENOMIC DNA]</scope>
    <source>
        <strain evidence="5 6">22-7</strain>
    </source>
</reference>
<dbReference type="Gene3D" id="1.20.120.530">
    <property type="entry name" value="GntR ligand-binding domain-like"/>
    <property type="match status" value="1"/>
</dbReference>
<dbReference type="AlphaFoldDB" id="A0A2S5G7S5"/>
<dbReference type="PANTHER" id="PTHR43537:SF5">
    <property type="entry name" value="UXU OPERON TRANSCRIPTIONAL REGULATOR"/>
    <property type="match status" value="1"/>
</dbReference>
<dbReference type="PROSITE" id="PS50949">
    <property type="entry name" value="HTH_GNTR"/>
    <property type="match status" value="1"/>
</dbReference>
<evidence type="ECO:0000313" key="5">
    <source>
        <dbReference type="EMBL" id="PPA69047.1"/>
    </source>
</evidence>
<keyword evidence="2" id="KW-0238">DNA-binding</keyword>
<proteinExistence type="predicted"/>
<accession>A0A2S5G7S5</accession>
<dbReference type="OrthoDB" id="9782299at2"/>
<organism evidence="5 6">
    <name type="scientific">Jeotgalibacillus proteolyticus</name>
    <dbReference type="NCBI Taxonomy" id="2082395"/>
    <lineage>
        <taxon>Bacteria</taxon>
        <taxon>Bacillati</taxon>
        <taxon>Bacillota</taxon>
        <taxon>Bacilli</taxon>
        <taxon>Bacillales</taxon>
        <taxon>Caryophanaceae</taxon>
        <taxon>Jeotgalibacillus</taxon>
    </lineage>
</organism>